<comment type="caution">
    <text evidence="11">The sequence shown here is derived from an EMBL/GenBank/DDBJ whole genome shotgun (WGS) entry which is preliminary data.</text>
</comment>
<dbReference type="FunFam" id="3.30.160.810:FF:000001">
    <property type="entry name" value="50S ribosomal protein L3"/>
    <property type="match status" value="1"/>
</dbReference>
<evidence type="ECO:0000256" key="3">
    <source>
        <dbReference type="ARBA" id="ARBA00022884"/>
    </source>
</evidence>
<dbReference type="PROSITE" id="PS00474">
    <property type="entry name" value="RIBOSOMAL_L3"/>
    <property type="match status" value="1"/>
</dbReference>
<evidence type="ECO:0000256" key="6">
    <source>
        <dbReference type="ARBA" id="ARBA00035243"/>
    </source>
</evidence>
<evidence type="ECO:0000256" key="4">
    <source>
        <dbReference type="ARBA" id="ARBA00022980"/>
    </source>
</evidence>
<evidence type="ECO:0000313" key="11">
    <source>
        <dbReference type="EMBL" id="MQL50914.1"/>
    </source>
</evidence>
<keyword evidence="2 7" id="KW-0699">rRNA-binding</keyword>
<evidence type="ECO:0000256" key="9">
    <source>
        <dbReference type="RuleBase" id="RU003906"/>
    </source>
</evidence>
<sequence>MPKGILGRKVGMTQIFNNEGQAVPVTVIEAGPCLVVQTRTPERDGYSAIQLGFGEKRERLVNKPLKGHFAKAGVRPLRFLRELRVEDAGQYQVGQEIKADVFTAGERVDVVGTSKGRGFAGGIKRHGFHRGPMAHGSKYHRRPGSLGAKGPARVFKGRKLPGHYGVERVTVQNLEVVKVDPERNLLAVKGAVPGPRGGLLLVKETVKKATRN</sequence>
<dbReference type="InterPro" id="IPR019926">
    <property type="entry name" value="Ribosomal_uL3_CS"/>
</dbReference>
<evidence type="ECO:0000256" key="1">
    <source>
        <dbReference type="ARBA" id="ARBA00006540"/>
    </source>
</evidence>
<dbReference type="RefSeq" id="WP_152944826.1">
    <property type="nucleotide sequence ID" value="NZ_WHYR01000002.1"/>
</dbReference>
<dbReference type="InterPro" id="IPR019927">
    <property type="entry name" value="Ribosomal_uL3_bac/org-type"/>
</dbReference>
<dbReference type="GO" id="GO:0022625">
    <property type="term" value="C:cytosolic large ribosomal subunit"/>
    <property type="evidence" value="ECO:0007669"/>
    <property type="project" value="TreeGrafter"/>
</dbReference>
<protein>
    <recommendedName>
        <fullName evidence="6 7">Large ribosomal subunit protein uL3</fullName>
    </recommendedName>
</protein>
<dbReference type="Gene3D" id="2.40.30.10">
    <property type="entry name" value="Translation factors"/>
    <property type="match status" value="1"/>
</dbReference>
<dbReference type="InterPro" id="IPR000597">
    <property type="entry name" value="Ribosomal_uL3"/>
</dbReference>
<feature type="region of interest" description="Disordered" evidence="10">
    <location>
        <begin position="129"/>
        <end position="148"/>
    </location>
</feature>
<dbReference type="Pfam" id="PF00297">
    <property type="entry name" value="Ribosomal_L3"/>
    <property type="match status" value="1"/>
</dbReference>
<keyword evidence="4 7" id="KW-0689">Ribosomal protein</keyword>
<name>A0A6N7ILW4_9FIRM</name>
<comment type="similarity">
    <text evidence="1 7 8">Belongs to the universal ribosomal protein uL3 family.</text>
</comment>
<dbReference type="PANTHER" id="PTHR11229">
    <property type="entry name" value="50S RIBOSOMAL PROTEIN L3"/>
    <property type="match status" value="1"/>
</dbReference>
<dbReference type="AlphaFoldDB" id="A0A6N7ILW4"/>
<evidence type="ECO:0000256" key="8">
    <source>
        <dbReference type="RuleBase" id="RU003905"/>
    </source>
</evidence>
<accession>A0A6N7ILW4</accession>
<dbReference type="FunFam" id="2.40.30.10:FF:000004">
    <property type="entry name" value="50S ribosomal protein L3"/>
    <property type="match status" value="1"/>
</dbReference>
<keyword evidence="12" id="KW-1185">Reference proteome</keyword>
<dbReference type="Proteomes" id="UP000441717">
    <property type="component" value="Unassembled WGS sequence"/>
</dbReference>
<dbReference type="PANTHER" id="PTHR11229:SF16">
    <property type="entry name" value="LARGE RIBOSOMAL SUBUNIT PROTEIN UL3C"/>
    <property type="match status" value="1"/>
</dbReference>
<organism evidence="11 12">
    <name type="scientific">Desulfofundulus thermobenzoicus</name>
    <dbReference type="NCBI Taxonomy" id="29376"/>
    <lineage>
        <taxon>Bacteria</taxon>
        <taxon>Bacillati</taxon>
        <taxon>Bacillota</taxon>
        <taxon>Clostridia</taxon>
        <taxon>Eubacteriales</taxon>
        <taxon>Peptococcaceae</taxon>
        <taxon>Desulfofundulus</taxon>
    </lineage>
</organism>
<dbReference type="EMBL" id="WHYR01000002">
    <property type="protein sequence ID" value="MQL50914.1"/>
    <property type="molecule type" value="Genomic_DNA"/>
</dbReference>
<dbReference type="SUPFAM" id="SSF50447">
    <property type="entry name" value="Translation proteins"/>
    <property type="match status" value="1"/>
</dbReference>
<comment type="function">
    <text evidence="7 9">One of the primary rRNA binding proteins, it binds directly near the 3'-end of the 23S rRNA, where it nucleates assembly of the 50S subunit.</text>
</comment>
<dbReference type="HAMAP" id="MF_01325_B">
    <property type="entry name" value="Ribosomal_uL3_B"/>
    <property type="match status" value="1"/>
</dbReference>
<proteinExistence type="inferred from homology"/>
<evidence type="ECO:0000256" key="5">
    <source>
        <dbReference type="ARBA" id="ARBA00023274"/>
    </source>
</evidence>
<dbReference type="GO" id="GO:0019843">
    <property type="term" value="F:rRNA binding"/>
    <property type="evidence" value="ECO:0007669"/>
    <property type="project" value="UniProtKB-UniRule"/>
</dbReference>
<keyword evidence="5 7" id="KW-0687">Ribonucleoprotein</keyword>
<evidence type="ECO:0000256" key="7">
    <source>
        <dbReference type="HAMAP-Rule" id="MF_01325"/>
    </source>
</evidence>
<dbReference type="GO" id="GO:0006412">
    <property type="term" value="P:translation"/>
    <property type="evidence" value="ECO:0007669"/>
    <property type="project" value="UniProtKB-UniRule"/>
</dbReference>
<reference evidence="11 12" key="1">
    <citation type="submission" date="2019-10" db="EMBL/GenBank/DDBJ databases">
        <title>Comparative genomics of sulfur disproportionating microorganisms.</title>
        <authorList>
            <person name="Ward L.M."/>
            <person name="Bertran E."/>
            <person name="Johnston D."/>
        </authorList>
    </citation>
    <scope>NUCLEOTIDE SEQUENCE [LARGE SCALE GENOMIC DNA]</scope>
    <source>
        <strain evidence="11 12">DSM 14055</strain>
    </source>
</reference>
<dbReference type="OrthoDB" id="9806135at2"/>
<evidence type="ECO:0000256" key="10">
    <source>
        <dbReference type="SAM" id="MobiDB-lite"/>
    </source>
</evidence>
<comment type="subunit">
    <text evidence="7 9">Part of the 50S ribosomal subunit. Forms a cluster with proteins L14 and L19.</text>
</comment>
<dbReference type="InterPro" id="IPR009000">
    <property type="entry name" value="Transl_B-barrel_sf"/>
</dbReference>
<dbReference type="NCBIfam" id="TIGR03625">
    <property type="entry name" value="L3_bact"/>
    <property type="match status" value="1"/>
</dbReference>
<dbReference type="Gene3D" id="3.30.160.810">
    <property type="match status" value="1"/>
</dbReference>
<gene>
    <name evidence="7 11" type="primary">rplC</name>
    <name evidence="11" type="ORF">GFC01_01230</name>
</gene>
<keyword evidence="3 7" id="KW-0694">RNA-binding</keyword>
<dbReference type="GO" id="GO:0003735">
    <property type="term" value="F:structural constituent of ribosome"/>
    <property type="evidence" value="ECO:0007669"/>
    <property type="project" value="UniProtKB-UniRule"/>
</dbReference>
<evidence type="ECO:0000313" key="12">
    <source>
        <dbReference type="Proteomes" id="UP000441717"/>
    </source>
</evidence>
<evidence type="ECO:0000256" key="2">
    <source>
        <dbReference type="ARBA" id="ARBA00022730"/>
    </source>
</evidence>